<comment type="caution">
    <text evidence="3">The sequence shown here is derived from an EMBL/GenBank/DDBJ whole genome shotgun (WGS) entry which is preliminary data.</text>
</comment>
<dbReference type="VEuPathDB" id="TriTrypDB:LdCL_300019900"/>
<keyword evidence="2" id="KW-0812">Transmembrane</keyword>
<dbReference type="EMBL" id="RHLD01000008">
    <property type="protein sequence ID" value="TPP43371.1"/>
    <property type="molecule type" value="Genomic_DNA"/>
</dbReference>
<evidence type="ECO:0000313" key="4">
    <source>
        <dbReference type="Proteomes" id="UP000318821"/>
    </source>
</evidence>
<evidence type="ECO:0000313" key="3">
    <source>
        <dbReference type="EMBL" id="TPP43371.1"/>
    </source>
</evidence>
<accession>A0A504X2P3</accession>
<protein>
    <submittedName>
        <fullName evidence="3">PLAC8 family protein</fullName>
    </submittedName>
</protein>
<dbReference type="VEuPathDB" id="TriTrypDB:LdBPK_301470.1"/>
<gene>
    <name evidence="3" type="ORF">CGC20_7025</name>
</gene>
<name>A0A504X2P3_LEIDO</name>
<keyword evidence="2" id="KW-1133">Transmembrane helix</keyword>
<evidence type="ECO:0000256" key="1">
    <source>
        <dbReference type="SAM" id="MobiDB-lite"/>
    </source>
</evidence>
<dbReference type="VEuPathDB" id="TriTrypDB:LDHU3_30.1890"/>
<dbReference type="VEuPathDB" id="TriTrypDB:LdCL_300020000"/>
<dbReference type="Proteomes" id="UP000318821">
    <property type="component" value="Unassembled WGS sequence"/>
</dbReference>
<dbReference type="AlphaFoldDB" id="A0A504X2P3"/>
<dbReference type="Pfam" id="PF04749">
    <property type="entry name" value="PLAC8"/>
    <property type="match status" value="1"/>
</dbReference>
<dbReference type="NCBIfam" id="TIGR01571">
    <property type="entry name" value="A_thal_Cys_rich"/>
    <property type="match status" value="1"/>
</dbReference>
<feature type="region of interest" description="Disordered" evidence="1">
    <location>
        <begin position="643"/>
        <end position="682"/>
    </location>
</feature>
<reference evidence="4" key="1">
    <citation type="submission" date="2019-02" db="EMBL/GenBank/DDBJ databases">
        <title>FDA dAtabase for Regulatory Grade micrObial Sequences (FDA-ARGOS): Supporting development and validation of Infectious Disease Dx tests.</title>
        <authorList>
            <person name="Duncan R."/>
            <person name="Fisher C."/>
            <person name="Tallon L."/>
            <person name="Sadzewicz L."/>
            <person name="Sengamalay N."/>
            <person name="Ott S."/>
            <person name="Godinez A."/>
            <person name="Nagaraj S."/>
            <person name="Vavikolanu K."/>
            <person name="Vyas G."/>
            <person name="Nadendla S."/>
            <person name="Aluvathingal J."/>
            <person name="Sichtig H."/>
        </authorList>
    </citation>
    <scope>NUCLEOTIDE SEQUENCE [LARGE SCALE GENOMIC DNA]</scope>
    <source>
        <strain evidence="4">FDAARGOS_360</strain>
    </source>
</reference>
<evidence type="ECO:0000256" key="2">
    <source>
        <dbReference type="SAM" id="Phobius"/>
    </source>
</evidence>
<dbReference type="VEuPathDB" id="TriTrypDB:LDHU3_30.1880"/>
<dbReference type="InterPro" id="IPR006461">
    <property type="entry name" value="PLAC_motif_containing"/>
</dbReference>
<dbReference type="VEuPathDB" id="TriTrypDB:LdCL_300020100"/>
<feature type="compositionally biased region" description="Basic residues" evidence="1">
    <location>
        <begin position="599"/>
        <end position="609"/>
    </location>
</feature>
<proteinExistence type="predicted"/>
<feature type="transmembrane region" description="Helical" evidence="2">
    <location>
        <begin position="750"/>
        <end position="774"/>
    </location>
</feature>
<sequence>MYLAPGHTSKSDVVAREVLDRPPSDVAPGPRVIGVDAAPHHPMRGTKGLPDRAGAILHEWLHDKYLACASDEDTSTWHSADGATGTPPHATPALDCLVCKGGAVTTARSTTRCPLADEANLLTNKQQPPGKLSHVVKLLIDRPGRPDGRDWGQLLGRPPARRPGMALSDAFIEEQQRATSFAPHRVLRRPCATPFKPLTMGGLEVAPREAYCGPAPGVDEIHCGSVEAAPMQPGDDPAPDRAPRQAQCLRALRSRAWLGRSRRPHDGALRRFDVDPRLTRWALFMIVVGSLSVELNKTPGLHHAPFADGLALLTRSSDKVAARATVQSALWRVGHWTLERFRQRPIARSHLEVDRCSCLLALHLQPMPRTGRHVSEVIEAATAGLARLRVVCWRKCGRSAALLCSCCTALLEPELLYGATVWWDRASRSCSRSLEDLHVEAAAAIVGTAMCSESRDLPEEADPLPLDSTVLLRRTRLCLSSTARGGFLVHLARQAHTPDAGAATALRQLSCGHAGIGPCGLRMHTPPSCAAAARASHGSLSLASDDKLARSATPEEPTPTAWITDLVTDDATRDGKRYLAAAAPHQRNKGAGAHETTGHHPRPAPRRRLTRTFGLLQRWVTGRVEMVCRWRAAHTQAGVVPMAQDPQLGSAPPTDKVGDGYSSPPAPVAQSPPSMPQGQYTAGPGQNVYTGNPMNAPGSRNAVHSRDADWHYSLCVCCDDMDSCCEACCCFTCQVSRQCNMFMYNRREIHWPYCLLMTLCDVSLFFFSVTCVFASETRRLARERYGISGSGIDDCCIGYWCRTCSAQQVLLEMTAMNEFPGATCYEAAPQPAANRMV</sequence>
<keyword evidence="2" id="KW-0472">Membrane</keyword>
<feature type="region of interest" description="Disordered" evidence="1">
    <location>
        <begin position="581"/>
        <end position="609"/>
    </location>
</feature>
<organism evidence="3 4">
    <name type="scientific">Leishmania donovani</name>
    <dbReference type="NCBI Taxonomy" id="5661"/>
    <lineage>
        <taxon>Eukaryota</taxon>
        <taxon>Discoba</taxon>
        <taxon>Euglenozoa</taxon>
        <taxon>Kinetoplastea</taxon>
        <taxon>Metakinetoplastina</taxon>
        <taxon>Trypanosomatida</taxon>
        <taxon>Trypanosomatidae</taxon>
        <taxon>Leishmaniinae</taxon>
        <taxon>Leishmania</taxon>
    </lineage>
</organism>